<keyword evidence="3" id="KW-1185">Reference proteome</keyword>
<feature type="region of interest" description="Disordered" evidence="1">
    <location>
        <begin position="151"/>
        <end position="195"/>
    </location>
</feature>
<proteinExistence type="predicted"/>
<protein>
    <submittedName>
        <fullName evidence="2">Uncharacterized protein</fullName>
    </submittedName>
</protein>
<reference evidence="2" key="1">
    <citation type="submission" date="2023-03" db="EMBL/GenBank/DDBJ databases">
        <title>Massive genome expansion in bonnet fungi (Mycena s.s.) driven by repeated elements and novel gene families across ecological guilds.</title>
        <authorList>
            <consortium name="Lawrence Berkeley National Laboratory"/>
            <person name="Harder C.B."/>
            <person name="Miyauchi S."/>
            <person name="Viragh M."/>
            <person name="Kuo A."/>
            <person name="Thoen E."/>
            <person name="Andreopoulos B."/>
            <person name="Lu D."/>
            <person name="Skrede I."/>
            <person name="Drula E."/>
            <person name="Henrissat B."/>
            <person name="Morin E."/>
            <person name="Kohler A."/>
            <person name="Barry K."/>
            <person name="LaButti K."/>
            <person name="Morin E."/>
            <person name="Salamov A."/>
            <person name="Lipzen A."/>
            <person name="Mereny Z."/>
            <person name="Hegedus B."/>
            <person name="Baldrian P."/>
            <person name="Stursova M."/>
            <person name="Weitz H."/>
            <person name="Taylor A."/>
            <person name="Grigoriev I.V."/>
            <person name="Nagy L.G."/>
            <person name="Martin F."/>
            <person name="Kauserud H."/>
        </authorList>
    </citation>
    <scope>NUCLEOTIDE SEQUENCE</scope>
    <source>
        <strain evidence="2">9144</strain>
    </source>
</reference>
<organism evidence="2 3">
    <name type="scientific">Mycena pura</name>
    <dbReference type="NCBI Taxonomy" id="153505"/>
    <lineage>
        <taxon>Eukaryota</taxon>
        <taxon>Fungi</taxon>
        <taxon>Dikarya</taxon>
        <taxon>Basidiomycota</taxon>
        <taxon>Agaricomycotina</taxon>
        <taxon>Agaricomycetes</taxon>
        <taxon>Agaricomycetidae</taxon>
        <taxon>Agaricales</taxon>
        <taxon>Marasmiineae</taxon>
        <taxon>Mycenaceae</taxon>
        <taxon>Mycena</taxon>
    </lineage>
</organism>
<dbReference type="EMBL" id="JARJCW010000120">
    <property type="protein sequence ID" value="KAJ7192402.1"/>
    <property type="molecule type" value="Genomic_DNA"/>
</dbReference>
<evidence type="ECO:0000256" key="1">
    <source>
        <dbReference type="SAM" id="MobiDB-lite"/>
    </source>
</evidence>
<dbReference type="Proteomes" id="UP001219525">
    <property type="component" value="Unassembled WGS sequence"/>
</dbReference>
<name>A0AAD6UQP9_9AGAR</name>
<comment type="caution">
    <text evidence="2">The sequence shown here is derived from an EMBL/GenBank/DDBJ whole genome shotgun (WGS) entry which is preliminary data.</text>
</comment>
<dbReference type="AlphaFoldDB" id="A0AAD6UQP9"/>
<sequence>MQKTEVFRQEGSLKDVNEGGKLAILGTLVLQYIVIEELLRDCLLTLHRIAHSPLQPRAQGCTTASGARQEDVQHGLGIETGAARRTAACAAVHSTMSTARGKMATGGLGQGITTGAAHRCRLGSRRAQRTGAFATAAARVAVHRVMSTARGRTSSGGWDRDRDRARSRARGVASRCPQRAGRRPAGAGTGSRQVRRAGEHAAGCDGGLGGVHAGAGANVDQEGDVATAVRPMYMLSAVAAGSRLEFERDWSAERARVLEGVDGVEGA</sequence>
<accession>A0AAD6UQP9</accession>
<evidence type="ECO:0000313" key="3">
    <source>
        <dbReference type="Proteomes" id="UP001219525"/>
    </source>
</evidence>
<gene>
    <name evidence="2" type="ORF">GGX14DRAFT_406353</name>
</gene>
<evidence type="ECO:0000313" key="2">
    <source>
        <dbReference type="EMBL" id="KAJ7192402.1"/>
    </source>
</evidence>